<evidence type="ECO:0000256" key="1">
    <source>
        <dbReference type="SAM" id="MobiDB-lite"/>
    </source>
</evidence>
<reference evidence="2" key="1">
    <citation type="submission" date="2019-02" db="EMBL/GenBank/DDBJ databases">
        <authorList>
            <person name="Gruber-Vodicka R. H."/>
            <person name="Seah K. B. B."/>
        </authorList>
    </citation>
    <scope>NUCLEOTIDE SEQUENCE</scope>
    <source>
        <strain evidence="2">BECK_BZ131</strain>
    </source>
</reference>
<gene>
    <name evidence="2" type="ORF">BECKFW1821C_GA0114237_12242</name>
</gene>
<organism evidence="2">
    <name type="scientific">Candidatus Kentrum sp. FW</name>
    <dbReference type="NCBI Taxonomy" id="2126338"/>
    <lineage>
        <taxon>Bacteria</taxon>
        <taxon>Pseudomonadati</taxon>
        <taxon>Pseudomonadota</taxon>
        <taxon>Gammaproteobacteria</taxon>
        <taxon>Candidatus Kentrum</taxon>
    </lineage>
</organism>
<evidence type="ECO:0000313" key="2">
    <source>
        <dbReference type="EMBL" id="VFJ79192.1"/>
    </source>
</evidence>
<sequence length="35" mass="3736">MESRVRENRTHGSEGGAGKLVPTPIRTALGESVEN</sequence>
<name>A0A450U4M3_9GAMM</name>
<dbReference type="AlphaFoldDB" id="A0A450U4M3"/>
<protein>
    <submittedName>
        <fullName evidence="2">Uncharacterized protein</fullName>
    </submittedName>
</protein>
<feature type="region of interest" description="Disordered" evidence="1">
    <location>
        <begin position="1"/>
        <end position="35"/>
    </location>
</feature>
<feature type="compositionally biased region" description="Basic and acidic residues" evidence="1">
    <location>
        <begin position="1"/>
        <end position="12"/>
    </location>
</feature>
<proteinExistence type="predicted"/>
<accession>A0A450U4M3</accession>
<dbReference type="EMBL" id="CAADFE010000224">
    <property type="protein sequence ID" value="VFJ79192.1"/>
    <property type="molecule type" value="Genomic_DNA"/>
</dbReference>